<proteinExistence type="predicted"/>
<comment type="caution">
    <text evidence="2">The sequence shown here is derived from an EMBL/GenBank/DDBJ whole genome shotgun (WGS) entry which is preliminary data.</text>
</comment>
<accession>A0AAD5N0F7</accession>
<feature type="domain" description="Integrator complex subunit 1 RPB2-binding" evidence="1">
    <location>
        <begin position="323"/>
        <end position="481"/>
    </location>
</feature>
<dbReference type="InterPro" id="IPR022145">
    <property type="entry name" value="INTS1_RPB2-bd"/>
</dbReference>
<keyword evidence="3" id="KW-1185">Reference proteome</keyword>
<reference evidence="2" key="1">
    <citation type="submission" date="2021-06" db="EMBL/GenBank/DDBJ databases">
        <title>Parelaphostrongylus tenuis whole genome reference sequence.</title>
        <authorList>
            <person name="Garwood T.J."/>
            <person name="Larsen P.A."/>
            <person name="Fountain-Jones N.M."/>
            <person name="Garbe J.R."/>
            <person name="Macchietto M.G."/>
            <person name="Kania S.A."/>
            <person name="Gerhold R.W."/>
            <person name="Richards J.E."/>
            <person name="Wolf T.M."/>
        </authorList>
    </citation>
    <scope>NUCLEOTIDE SEQUENCE</scope>
    <source>
        <strain evidence="2">MNPRO001-30</strain>
        <tissue evidence="2">Meninges</tissue>
    </source>
</reference>
<dbReference type="GO" id="GO:0034474">
    <property type="term" value="P:U2 snRNA 3'-end processing"/>
    <property type="evidence" value="ECO:0007669"/>
    <property type="project" value="InterPro"/>
</dbReference>
<dbReference type="InterPro" id="IPR038902">
    <property type="entry name" value="INTS1"/>
</dbReference>
<dbReference type="EMBL" id="JAHQIW010003120">
    <property type="protein sequence ID" value="KAJ1357391.1"/>
    <property type="molecule type" value="Genomic_DNA"/>
</dbReference>
<dbReference type="PANTHER" id="PTHR21224:SF1">
    <property type="entry name" value="INTEGRATOR COMPLEX SUBUNIT 1"/>
    <property type="match status" value="1"/>
</dbReference>
<dbReference type="Proteomes" id="UP001196413">
    <property type="component" value="Unassembled WGS sequence"/>
</dbReference>
<dbReference type="Pfam" id="PF12432">
    <property type="entry name" value="INTS1_RP2B-bd"/>
    <property type="match status" value="1"/>
</dbReference>
<dbReference type="GO" id="GO:0032039">
    <property type="term" value="C:integrator complex"/>
    <property type="evidence" value="ECO:0007669"/>
    <property type="project" value="InterPro"/>
</dbReference>
<dbReference type="PANTHER" id="PTHR21224">
    <property type="entry name" value="INTEGRATOR COMPLEX SUBUNIT 1"/>
    <property type="match status" value="1"/>
</dbReference>
<sequence>MRVRVPTEAKVLNITLQQGKTEKFVGLGAAVERQRAWSHLKDSQAGAFDDRLQDRSGFFLVAHFKAASRMFPLKQKGKTKSLMKTLPSGVLAPKSVAAKPVKVSAKALFPSSSSQSSGAASGASVVGSRPTLDESWRVFCEMTTIDFSTYSTLIQETIEQGKFNKLARLLTAAIRTFIDKRTDQNKFCIEYQLLTVVAVTIKEHYEKIQHTALQKCLLNLMCRMKPMSPERQALISALTVALANGQTTWDPYYVTAFMYDSLGERNWVSRAPSSSISAEIIKSFGTIYPTKDMLVACNLEPDLDLMPEGLHLCVDRYPSAVAKEEIATIALNALAPWWELRADTLPMHFLRAVAPLMALPDVRFNVVKRIDGWLQHVKLQRLAMQILLLVALNYGNASDSSQEKSILARLLQMRMLKNKNVTSVFTVSLREMLVRQDDCNMRTAIRLLLENEFGHVMSRHPHNISILTSLFQFDRTRAAEVFGEEISEMIMAREEYCKPVRLLLREIIRFFQRSEFPFYILANSYLSTIVNEVARSEHGIQDHVFRCASELLSAITLMSISASVREAFNARRTGSNYTPDLMLVHSRFETAFCEYLDGIVRWLQGARHIFPSAREYLQAYHKLLFMERSEAYCGLEQGPTESEYATCFKIICECRLRESTLRMILGDHITMLDNQEAIRLIEGLTKRAVENRVTADANLPLITLSNPVQLIDRLFQLSSHRPPNASVPEDSNSFALKKYYWKAWYIVMMWSCGGKVGDEMEKIYPIYPQLRLFIHMILVKSFRFPLEFEGKTAEEWEELEAKTVEKEKEAIMNLEANLMRQGVDEENSKLIGMVCFNQPRELPRRPPEQFIRKLETLAVDCSMASRLCECRQPDMVDQLIRNVGPSKAMPAIQELFATNASAIEAMPVSTLCQFLHYDLQRRKVVRTDDGNAVQTIVSRVRAAFANYAVQDDCINAVLFLLDRRTAFSIRERLGAKLVLTNLFANPDEVMETNQGAEGVWMDGLRQTSFYPKIASALVPQLARAALDSEGEQLNCLLTAIRDEIDADNMHQLSVLLPALVEKFGKISEAKASPLLDVFLRYMETCAAAPDVWPTDFPRDCGQQPVLKYLVTLPNKKAQILMTADAVEALLRLLCYTSGNQTKSYKALAEVWLSDKHAMPRVVCDGKAIDLLTPKLRAFMLQFDHEKIVKIAMRGLDAQLALNVACELSTIRPEHASRLLEIACRNRELSKSDVMSLDKTARIMLNIHNINGVKHAQQVLSLLDDLQRCDHDKMEATTLTHTSPIKSTIIERPPTKPMTRVEMLQYLKAATVPNAPFVLGWDIWRDTQAAEDVAMAVVEHLEGNLKFFLGDRDAFNLIFAVLGPCARKFPSVKSRLSTFSAKVLKSAATSSAIEGHLRQYVPNAPSLANQVKKELTEEEMLLALRNKVIPPGYSRALLLSKFLQRHEEIFSDLSDPLQLDLQMLAIFGDPGIDELVAQMPQRCPLKTIEIVFYRLLSSFNAKYNSHLVCTFFMRNSIREFCRVWTIQHWSNLAHYVVNMVIRNPQHIKTAVDLIDHLVDLTNVEITVPIADVVLAFSRSDLPVNQRKQAQNLLDDIQLKYPCLFVDPMANQTSIQGIRWRQRDTDAVVTTLVAQAVNPAHSDAFCAVRTLIQMVETYPKAMIRNFGTMTEQIPLLTRMSNASKKEIMPFVTFVLDSTLKLLPLMRESSYCYVLGYAIHEFLSFFEAISNLEVAVCFGERLLALCLKFFSEHTDTARQVFSGRSDVLEMVVQKVELGNPHKQMMQEVLRELNVETT</sequence>
<name>A0AAD5N0F7_PARTN</name>
<evidence type="ECO:0000313" key="2">
    <source>
        <dbReference type="EMBL" id="KAJ1357391.1"/>
    </source>
</evidence>
<evidence type="ECO:0000313" key="3">
    <source>
        <dbReference type="Proteomes" id="UP001196413"/>
    </source>
</evidence>
<protein>
    <recommendedName>
        <fullName evidence="1">Integrator complex subunit 1 RPB2-binding domain-containing protein</fullName>
    </recommendedName>
</protein>
<organism evidence="2 3">
    <name type="scientific">Parelaphostrongylus tenuis</name>
    <name type="common">Meningeal worm</name>
    <dbReference type="NCBI Taxonomy" id="148309"/>
    <lineage>
        <taxon>Eukaryota</taxon>
        <taxon>Metazoa</taxon>
        <taxon>Ecdysozoa</taxon>
        <taxon>Nematoda</taxon>
        <taxon>Chromadorea</taxon>
        <taxon>Rhabditida</taxon>
        <taxon>Rhabditina</taxon>
        <taxon>Rhabditomorpha</taxon>
        <taxon>Strongyloidea</taxon>
        <taxon>Metastrongylidae</taxon>
        <taxon>Parelaphostrongylus</taxon>
    </lineage>
</organism>
<gene>
    <name evidence="2" type="ORF">KIN20_015528</name>
</gene>
<evidence type="ECO:0000259" key="1">
    <source>
        <dbReference type="Pfam" id="PF12432"/>
    </source>
</evidence>